<feature type="compositionally biased region" description="Polar residues" evidence="1">
    <location>
        <begin position="103"/>
        <end position="113"/>
    </location>
</feature>
<evidence type="ECO:0000313" key="3">
    <source>
        <dbReference type="Proteomes" id="UP000283841"/>
    </source>
</evidence>
<feature type="region of interest" description="Disordered" evidence="1">
    <location>
        <begin position="1"/>
        <end position="125"/>
    </location>
</feature>
<protein>
    <submittedName>
        <fullName evidence="2">Uncharacterized protein</fullName>
    </submittedName>
</protein>
<dbReference type="RefSeq" id="XP_028486589.1">
    <property type="nucleotide sequence ID" value="XM_028630272.1"/>
</dbReference>
<name>A0A443HYV4_BYSSP</name>
<evidence type="ECO:0000256" key="1">
    <source>
        <dbReference type="SAM" id="MobiDB-lite"/>
    </source>
</evidence>
<accession>A0A443HYV4</accession>
<comment type="caution">
    <text evidence="2">The sequence shown here is derived from an EMBL/GenBank/DDBJ whole genome shotgun (WGS) entry which is preliminary data.</text>
</comment>
<feature type="compositionally biased region" description="Low complexity" evidence="1">
    <location>
        <begin position="1"/>
        <end position="15"/>
    </location>
</feature>
<gene>
    <name evidence="2" type="ORF">C8Q69DRAFT_461769</name>
</gene>
<dbReference type="Proteomes" id="UP000283841">
    <property type="component" value="Unassembled WGS sequence"/>
</dbReference>
<organism evidence="2 3">
    <name type="scientific">Byssochlamys spectabilis</name>
    <name type="common">Paecilomyces variotii</name>
    <dbReference type="NCBI Taxonomy" id="264951"/>
    <lineage>
        <taxon>Eukaryota</taxon>
        <taxon>Fungi</taxon>
        <taxon>Dikarya</taxon>
        <taxon>Ascomycota</taxon>
        <taxon>Pezizomycotina</taxon>
        <taxon>Eurotiomycetes</taxon>
        <taxon>Eurotiomycetidae</taxon>
        <taxon>Eurotiales</taxon>
        <taxon>Thermoascaceae</taxon>
        <taxon>Paecilomyces</taxon>
    </lineage>
</organism>
<dbReference type="VEuPathDB" id="FungiDB:C8Q69DRAFT_461769"/>
<reference evidence="2 3" key="1">
    <citation type="journal article" date="2018" name="Front. Microbiol.">
        <title>Genomic and genetic insights into a cosmopolitan fungus, Paecilomyces variotii (Eurotiales).</title>
        <authorList>
            <person name="Urquhart A.S."/>
            <person name="Mondo S.J."/>
            <person name="Makela M.R."/>
            <person name="Hane J.K."/>
            <person name="Wiebenga A."/>
            <person name="He G."/>
            <person name="Mihaltcheva S."/>
            <person name="Pangilinan J."/>
            <person name="Lipzen A."/>
            <person name="Barry K."/>
            <person name="de Vries R.P."/>
            <person name="Grigoriev I.V."/>
            <person name="Idnurm A."/>
        </authorList>
    </citation>
    <scope>NUCLEOTIDE SEQUENCE [LARGE SCALE GENOMIC DNA]</scope>
    <source>
        <strain evidence="2 3">CBS 101075</strain>
    </source>
</reference>
<sequence length="125" mass="13509">MYIHTPIPPSISSHPQPNPTHPLIKNKQTTEATDPITPTIHNDDDTYSPYNKARQSASSMREKIAEAFQPGDNKATTRRLSDVPSGANVQQQNEEGQQEGGNTSVLQSVQETVSKALGGGRGSRS</sequence>
<dbReference type="Gene3D" id="6.10.280.100">
    <property type="match status" value="1"/>
</dbReference>
<evidence type="ECO:0000313" key="2">
    <source>
        <dbReference type="EMBL" id="RWQ96944.1"/>
    </source>
</evidence>
<keyword evidence="3" id="KW-1185">Reference proteome</keyword>
<dbReference type="GeneID" id="39599549"/>
<dbReference type="AlphaFoldDB" id="A0A443HYV4"/>
<proteinExistence type="predicted"/>
<dbReference type="EMBL" id="RCNU01000003">
    <property type="protein sequence ID" value="RWQ96944.1"/>
    <property type="molecule type" value="Genomic_DNA"/>
</dbReference>